<gene>
    <name evidence="2" type="ORF">SAMN04488568_11245</name>
</gene>
<sequence>MRILLYPLILVAGIYAVLFVPYDILVGSLGLGMRETRGVCLFGAPNCEAYWRSVGSFSVIAYVSMLVIALVALQLRAKRPDTSDDHDSE</sequence>
<dbReference type="AlphaFoldDB" id="A0A1G9TLC6"/>
<feature type="transmembrane region" description="Helical" evidence="1">
    <location>
        <begin position="49"/>
        <end position="73"/>
    </location>
</feature>
<keyword evidence="1" id="KW-0472">Membrane</keyword>
<dbReference type="Proteomes" id="UP000199759">
    <property type="component" value="Unassembled WGS sequence"/>
</dbReference>
<dbReference type="STRING" id="144026.SAMN04488568_11245"/>
<accession>A0A1G9TLC6</accession>
<organism evidence="2 3">
    <name type="scientific">Maricaulis salignorans</name>
    <dbReference type="NCBI Taxonomy" id="144026"/>
    <lineage>
        <taxon>Bacteria</taxon>
        <taxon>Pseudomonadati</taxon>
        <taxon>Pseudomonadota</taxon>
        <taxon>Alphaproteobacteria</taxon>
        <taxon>Maricaulales</taxon>
        <taxon>Maricaulaceae</taxon>
        <taxon>Maricaulis</taxon>
    </lineage>
</organism>
<protein>
    <submittedName>
        <fullName evidence="2">Uncharacterized protein</fullName>
    </submittedName>
</protein>
<feature type="transmembrane region" description="Helical" evidence="1">
    <location>
        <begin position="7"/>
        <end position="29"/>
    </location>
</feature>
<dbReference type="EMBL" id="FNHG01000012">
    <property type="protein sequence ID" value="SDM48517.1"/>
    <property type="molecule type" value="Genomic_DNA"/>
</dbReference>
<keyword evidence="3" id="KW-1185">Reference proteome</keyword>
<reference evidence="2 3" key="1">
    <citation type="submission" date="2016-10" db="EMBL/GenBank/DDBJ databases">
        <authorList>
            <person name="de Groot N.N."/>
        </authorList>
    </citation>
    <scope>NUCLEOTIDE SEQUENCE [LARGE SCALE GENOMIC DNA]</scope>
    <source>
        <strain evidence="2 3">DSM 16077</strain>
    </source>
</reference>
<keyword evidence="1" id="KW-1133">Transmembrane helix</keyword>
<evidence type="ECO:0000313" key="2">
    <source>
        <dbReference type="EMBL" id="SDM48517.1"/>
    </source>
</evidence>
<proteinExistence type="predicted"/>
<name>A0A1G9TLC6_9PROT</name>
<keyword evidence="1" id="KW-0812">Transmembrane</keyword>
<evidence type="ECO:0000256" key="1">
    <source>
        <dbReference type="SAM" id="Phobius"/>
    </source>
</evidence>
<evidence type="ECO:0000313" key="3">
    <source>
        <dbReference type="Proteomes" id="UP000199759"/>
    </source>
</evidence>